<dbReference type="OrthoDB" id="5575062at2759"/>
<evidence type="ECO:0000256" key="9">
    <source>
        <dbReference type="ARBA" id="ARBA00023242"/>
    </source>
</evidence>
<keyword evidence="10" id="KW-0131">Cell cycle</keyword>
<dbReference type="FunFam" id="3.40.50.300:FF:000585">
    <property type="entry name" value="Structural maintenance of chromosomes 4"/>
    <property type="match status" value="1"/>
</dbReference>
<dbReference type="STRING" id="1257118.L8GZ75"/>
<evidence type="ECO:0000256" key="7">
    <source>
        <dbReference type="ARBA" id="ARBA00023054"/>
    </source>
</evidence>
<dbReference type="Gene3D" id="1.10.287.1490">
    <property type="match status" value="1"/>
</dbReference>
<keyword evidence="3" id="KW-0132">Cell division</keyword>
<evidence type="ECO:0000256" key="6">
    <source>
        <dbReference type="ARBA" id="ARBA00022840"/>
    </source>
</evidence>
<evidence type="ECO:0000256" key="12">
    <source>
        <dbReference type="SAM" id="Coils"/>
    </source>
</evidence>
<dbReference type="KEGG" id="acan:ACA1_370050"/>
<dbReference type="GO" id="GO:0051301">
    <property type="term" value="P:cell division"/>
    <property type="evidence" value="ECO:0007669"/>
    <property type="project" value="UniProtKB-KW"/>
</dbReference>
<sequence>MEEATAPLPTKGRLVIWKLVLENFKSYAGKRVVGPFHKCFTAIVGPNGSGKSNVIDALLFVFGKRAKQLRQGKVSELLHFSENHQNIQSAKVSVYFHEIIDKPNDQYEVVPDSTLVISRVAYKNNSSKYFINDDASTFTDVTNLLKTRGIDLDHNRFLILQGEVEQIAMMKPKAQTQHDVGMLEYLEDIIGSIVYVEKIEKAAEMVEKLNEERNEKVNRVKVAEKERDHLEEAKNEAMEYVTKEKELLEKQSMLYQLRRSEADTKAAGVLKKKSEAEAKWKEEKERMNQLKAALNTKENEYKKEKDEFGRMAKEMGNAKAEWAVYERKHIQLEQDIKHLKEKRKTLAEEIKKNEKKAQEKLEDAEAASKEADECADELGQLEAAAAEEEAKLEVILESLKGETAGLHDAMEVKQKEFMPFQKRLHAAQAEVNLAKSQRDLLAQRPALVATKLADSEKQLTDVKAAIVEKKALLETTRTRQTQAQARAKELEKQVVRSREEEQKLAAEVRRLQSTIEHTKETARAQTQRSTLLTRLMDAARSGTLKGIRGRLGDLGSIDPKFDVAISTAGPSLDHIVAETVEAASAAIAFLKKEMLGSTSFIVLEKIEYLRRNMGPFTAPEGVPRLYDLVKSKKPEYATAFYFALRDSLVAKDLEQARRIAYGPTRYRVVTLTGELIDVHGTMSGGGNTSTSGRMNTVAHTEEDATSSKDFKVMAKELEKHSAALQQLRAQREEEETELEALRKELEHLPVQARKLAMDVEALTKQSADLKARLKQLQPQAQLTEEEEESLAALEKQITKGERAVKKIDEEAAEVKAEVTELEKAIAAAGGDKLKRQKAKFEAATKAVDDLRRRINRAKVRLTSGKKESTQARSAFKEAESQLAKTEKDLANKQAKLQKLDDSAGDVEEAYKSLQAKHEEKEKKIQAAQQDFQKMKENFAVMRGKELELENQLSEISKVLHGHQKAAQGWAQRITELHKKYAALYYDYLADEELPEKGEEEKEGSDNEMEEEEDDEENDEEGEEDEEDEEKEEDEDEDEDEEASEDQEGEGRAKRAKTSKKKERRPTKAAPAKKVQPRKSIGGKKSARGTLRVLSAEELSRLSPEQLEVAVGTKQDELQSLRPNLQALKQYREKNREYESRAKDLAKITEERDGQRALYDSLRKKRLDSFMEGFTQITMKLKEMYQMITIGGDAELELVDSLDPFSEGVVFSVRPPKKSWKNIINLSGGEKTLASLALVFALHHYKPTPIYVMDEIDAALDFRNVSIIGHYIKERTKDAQFLVISLRNNMFELADRVVGIYKTHNASKSLPLNPQAFDKVLATAAQGALSAAADKENRAPAASGRQVAV</sequence>
<gene>
    <name evidence="15" type="ORF">ACA1_370050</name>
</gene>
<evidence type="ECO:0000313" key="16">
    <source>
        <dbReference type="Proteomes" id="UP000011083"/>
    </source>
</evidence>
<evidence type="ECO:0000256" key="11">
    <source>
        <dbReference type="PIRNR" id="PIRNR005719"/>
    </source>
</evidence>
<feature type="region of interest" description="Disordered" evidence="13">
    <location>
        <begin position="994"/>
        <end position="1088"/>
    </location>
</feature>
<evidence type="ECO:0000256" key="10">
    <source>
        <dbReference type="ARBA" id="ARBA00023306"/>
    </source>
</evidence>
<dbReference type="GO" id="GO:0016887">
    <property type="term" value="F:ATP hydrolysis activity"/>
    <property type="evidence" value="ECO:0007669"/>
    <property type="project" value="InterPro"/>
</dbReference>
<keyword evidence="4" id="KW-0547">Nucleotide-binding</keyword>
<dbReference type="GO" id="GO:0007076">
    <property type="term" value="P:mitotic chromosome condensation"/>
    <property type="evidence" value="ECO:0007669"/>
    <property type="project" value="TreeGrafter"/>
</dbReference>
<dbReference type="GO" id="GO:0000796">
    <property type="term" value="C:condensin complex"/>
    <property type="evidence" value="ECO:0007669"/>
    <property type="project" value="TreeGrafter"/>
</dbReference>
<dbReference type="SUPFAM" id="SSF75553">
    <property type="entry name" value="Smc hinge domain"/>
    <property type="match status" value="1"/>
</dbReference>
<organism evidence="15 16">
    <name type="scientific">Acanthamoeba castellanii (strain ATCC 30010 / Neff)</name>
    <dbReference type="NCBI Taxonomy" id="1257118"/>
    <lineage>
        <taxon>Eukaryota</taxon>
        <taxon>Amoebozoa</taxon>
        <taxon>Discosea</taxon>
        <taxon>Longamoebia</taxon>
        <taxon>Centramoebida</taxon>
        <taxon>Acanthamoebidae</taxon>
        <taxon>Acanthamoeba</taxon>
    </lineage>
</organism>
<evidence type="ECO:0000259" key="14">
    <source>
        <dbReference type="SMART" id="SM00968"/>
    </source>
</evidence>
<dbReference type="Gene3D" id="3.40.50.300">
    <property type="entry name" value="P-loop containing nucleotide triphosphate hydrolases"/>
    <property type="match status" value="2"/>
</dbReference>
<dbReference type="InterPro" id="IPR024704">
    <property type="entry name" value="SMC"/>
</dbReference>
<dbReference type="PIRSF" id="PIRSF005719">
    <property type="entry name" value="SMC"/>
    <property type="match status" value="1"/>
</dbReference>
<accession>L8GZ75</accession>
<dbReference type="InterPro" id="IPR003395">
    <property type="entry name" value="RecF/RecN/SMC_N"/>
</dbReference>
<dbReference type="Gene3D" id="1.20.1060.20">
    <property type="match status" value="1"/>
</dbReference>
<proteinExistence type="inferred from homology"/>
<dbReference type="PANTHER" id="PTHR18937">
    <property type="entry name" value="STRUCTURAL MAINTENANCE OF CHROMOSOMES SMC FAMILY MEMBER"/>
    <property type="match status" value="1"/>
</dbReference>
<dbReference type="FunFam" id="3.40.50.300:FF:000481">
    <property type="entry name" value="Structural maintenance of chromosomes 4"/>
    <property type="match status" value="1"/>
</dbReference>
<dbReference type="Pfam" id="PF02463">
    <property type="entry name" value="SMC_N"/>
    <property type="match status" value="1"/>
</dbReference>
<evidence type="ECO:0000256" key="4">
    <source>
        <dbReference type="ARBA" id="ARBA00022741"/>
    </source>
</evidence>
<dbReference type="VEuPathDB" id="AmoebaDB:ACA1_370050"/>
<keyword evidence="5" id="KW-0498">Mitosis</keyword>
<protein>
    <recommendedName>
        <fullName evidence="11">Structural maintenance of chromosomes protein</fullName>
    </recommendedName>
</protein>
<evidence type="ECO:0000256" key="1">
    <source>
        <dbReference type="ARBA" id="ARBA00004123"/>
    </source>
</evidence>
<evidence type="ECO:0000256" key="13">
    <source>
        <dbReference type="SAM" id="MobiDB-lite"/>
    </source>
</evidence>
<feature type="coiled-coil region" evidence="12">
    <location>
        <begin position="710"/>
        <end position="937"/>
    </location>
</feature>
<comment type="similarity">
    <text evidence="2">Belongs to the SMC family. SMC4 subfamily.</text>
</comment>
<feature type="domain" description="SMC hinge" evidence="14">
    <location>
        <begin position="545"/>
        <end position="660"/>
    </location>
</feature>
<dbReference type="GO" id="GO:0005524">
    <property type="term" value="F:ATP binding"/>
    <property type="evidence" value="ECO:0007669"/>
    <property type="project" value="UniProtKB-KW"/>
</dbReference>
<dbReference type="OMA" id="CPALDNM"/>
<evidence type="ECO:0000313" key="15">
    <source>
        <dbReference type="EMBL" id="ELR18252.1"/>
    </source>
</evidence>
<dbReference type="Pfam" id="PF06470">
    <property type="entry name" value="SMC_hinge"/>
    <property type="match status" value="1"/>
</dbReference>
<feature type="compositionally biased region" description="Acidic residues" evidence="13">
    <location>
        <begin position="1000"/>
        <end position="1047"/>
    </location>
</feature>
<comment type="subcellular location">
    <subcellularLocation>
        <location evidence="1 11">Nucleus</location>
    </subcellularLocation>
</comment>
<reference evidence="15 16" key="1">
    <citation type="journal article" date="2013" name="Genome Biol.">
        <title>Genome of Acanthamoeba castellanii highlights extensive lateral gene transfer and early evolution of tyrosine kinase signaling.</title>
        <authorList>
            <person name="Clarke M."/>
            <person name="Lohan A.J."/>
            <person name="Liu B."/>
            <person name="Lagkouvardos I."/>
            <person name="Roy S."/>
            <person name="Zafar N."/>
            <person name="Bertelli C."/>
            <person name="Schilde C."/>
            <person name="Kianianmomeni A."/>
            <person name="Burglin T.R."/>
            <person name="Frech C."/>
            <person name="Turcotte B."/>
            <person name="Kopec K.O."/>
            <person name="Synnott J.M."/>
            <person name="Choo C."/>
            <person name="Paponov I."/>
            <person name="Finkler A."/>
            <person name="Soon Heng Tan C."/>
            <person name="Hutchins A.P."/>
            <person name="Weinmeier T."/>
            <person name="Rattei T."/>
            <person name="Chu J.S."/>
            <person name="Gimenez G."/>
            <person name="Irimia M."/>
            <person name="Rigden D.J."/>
            <person name="Fitzpatrick D.A."/>
            <person name="Lorenzo-Morales J."/>
            <person name="Bateman A."/>
            <person name="Chiu C.H."/>
            <person name="Tang P."/>
            <person name="Hegemann P."/>
            <person name="Fromm H."/>
            <person name="Raoult D."/>
            <person name="Greub G."/>
            <person name="Miranda-Saavedra D."/>
            <person name="Chen N."/>
            <person name="Nash P."/>
            <person name="Ginger M.L."/>
            <person name="Horn M."/>
            <person name="Schaap P."/>
            <person name="Caler L."/>
            <person name="Loftus B."/>
        </authorList>
    </citation>
    <scope>NUCLEOTIDE SEQUENCE [LARGE SCALE GENOMIC DNA]</scope>
    <source>
        <strain evidence="15 16">Neff</strain>
    </source>
</reference>
<feature type="compositionally biased region" description="Basic residues" evidence="13">
    <location>
        <begin position="1053"/>
        <end position="1066"/>
    </location>
</feature>
<dbReference type="RefSeq" id="XP_004340272.1">
    <property type="nucleotide sequence ID" value="XM_004340224.1"/>
</dbReference>
<dbReference type="GO" id="GO:0005634">
    <property type="term" value="C:nucleus"/>
    <property type="evidence" value="ECO:0007669"/>
    <property type="project" value="UniProtKB-SubCell"/>
</dbReference>
<dbReference type="EMBL" id="KB007960">
    <property type="protein sequence ID" value="ELR18252.1"/>
    <property type="molecule type" value="Genomic_DNA"/>
</dbReference>
<feature type="coiled-coil region" evidence="12">
    <location>
        <begin position="473"/>
        <end position="521"/>
    </location>
</feature>
<evidence type="ECO:0000256" key="2">
    <source>
        <dbReference type="ARBA" id="ARBA00006005"/>
    </source>
</evidence>
<dbReference type="GeneID" id="14919053"/>
<keyword evidence="9 11" id="KW-0539">Nucleus</keyword>
<feature type="compositionally biased region" description="Basic residues" evidence="13">
    <location>
        <begin position="1074"/>
        <end position="1086"/>
    </location>
</feature>
<dbReference type="SMART" id="SM00968">
    <property type="entry name" value="SMC_hinge"/>
    <property type="match status" value="1"/>
</dbReference>
<dbReference type="Proteomes" id="UP000011083">
    <property type="component" value="Unassembled WGS sequence"/>
</dbReference>
<evidence type="ECO:0000256" key="8">
    <source>
        <dbReference type="ARBA" id="ARBA00023067"/>
    </source>
</evidence>
<keyword evidence="16" id="KW-1185">Reference proteome</keyword>
<evidence type="ECO:0000256" key="5">
    <source>
        <dbReference type="ARBA" id="ARBA00022776"/>
    </source>
</evidence>
<keyword evidence="8" id="KW-0226">DNA condensation</keyword>
<dbReference type="SUPFAM" id="SSF52540">
    <property type="entry name" value="P-loop containing nucleoside triphosphate hydrolases"/>
    <property type="match status" value="1"/>
</dbReference>
<dbReference type="InterPro" id="IPR036277">
    <property type="entry name" value="SMC_hinge_sf"/>
</dbReference>
<dbReference type="InterPro" id="IPR027417">
    <property type="entry name" value="P-loop_NTPase"/>
</dbReference>
<keyword evidence="6" id="KW-0067">ATP-binding</keyword>
<feature type="coiled-coil region" evidence="12">
    <location>
        <begin position="1127"/>
        <end position="1164"/>
    </location>
</feature>
<dbReference type="PANTHER" id="PTHR18937:SF172">
    <property type="entry name" value="STRUCTURAL MAINTENANCE OF CHROMOSOMES PROTEIN"/>
    <property type="match status" value="1"/>
</dbReference>
<dbReference type="Gene3D" id="3.30.70.1620">
    <property type="match status" value="1"/>
</dbReference>
<keyword evidence="7 12" id="KW-0175">Coiled coil</keyword>
<evidence type="ECO:0000256" key="3">
    <source>
        <dbReference type="ARBA" id="ARBA00022618"/>
    </source>
</evidence>
<name>L8GZ75_ACACF</name>
<feature type="coiled-coil region" evidence="12">
    <location>
        <begin position="195"/>
        <end position="398"/>
    </location>
</feature>
<dbReference type="InterPro" id="IPR010935">
    <property type="entry name" value="SMC_hinge"/>
</dbReference>